<evidence type="ECO:0000256" key="2">
    <source>
        <dbReference type="ARBA" id="ARBA00023315"/>
    </source>
</evidence>
<sequence length="163" mass="18148">MDVDKIVIRQATSYDIVFLSEILVAAAAASGINIPIDDLPDYPDAYQYVEGYYEGSDVGIVAETISGEPVGAAWVRMLLTDDHAVGHSTPELTMGVVPEYRRKGVGELLMKELYRATWGKNIPKISLGVHKENTSAIMLYRKQGWIEDGTFKEYIMMSRKTNV</sequence>
<organism evidence="4 5">
    <name type="scientific">Flavobacterium cerinum</name>
    <dbReference type="NCBI Taxonomy" id="2502784"/>
    <lineage>
        <taxon>Bacteria</taxon>
        <taxon>Pseudomonadati</taxon>
        <taxon>Bacteroidota</taxon>
        <taxon>Flavobacteriia</taxon>
        <taxon>Flavobacteriales</taxon>
        <taxon>Flavobacteriaceae</taxon>
        <taxon>Flavobacterium</taxon>
    </lineage>
</organism>
<evidence type="ECO:0000259" key="3">
    <source>
        <dbReference type="PROSITE" id="PS51186"/>
    </source>
</evidence>
<gene>
    <name evidence="4" type="ORF">EPI11_17065</name>
</gene>
<keyword evidence="2" id="KW-0012">Acyltransferase</keyword>
<dbReference type="GO" id="GO:0016747">
    <property type="term" value="F:acyltransferase activity, transferring groups other than amino-acyl groups"/>
    <property type="evidence" value="ECO:0007669"/>
    <property type="project" value="InterPro"/>
</dbReference>
<dbReference type="PROSITE" id="PS51186">
    <property type="entry name" value="GNAT"/>
    <property type="match status" value="1"/>
</dbReference>
<evidence type="ECO:0000256" key="1">
    <source>
        <dbReference type="ARBA" id="ARBA00022679"/>
    </source>
</evidence>
<keyword evidence="5" id="KW-1185">Reference proteome</keyword>
<protein>
    <submittedName>
        <fullName evidence="4">N-acetyltransferase</fullName>
    </submittedName>
</protein>
<keyword evidence="1 4" id="KW-0808">Transferase</keyword>
<accession>A0A444GLX9</accession>
<evidence type="ECO:0000313" key="4">
    <source>
        <dbReference type="EMBL" id="RWW91937.1"/>
    </source>
</evidence>
<dbReference type="RefSeq" id="WP_128391204.1">
    <property type="nucleotide sequence ID" value="NZ_SBII01000015.1"/>
</dbReference>
<name>A0A444GLX9_9FLAO</name>
<dbReference type="PANTHER" id="PTHR43420">
    <property type="entry name" value="ACETYLTRANSFERASE"/>
    <property type="match status" value="1"/>
</dbReference>
<proteinExistence type="predicted"/>
<dbReference type="InterPro" id="IPR016181">
    <property type="entry name" value="Acyl_CoA_acyltransferase"/>
</dbReference>
<reference evidence="4 5" key="1">
    <citation type="submission" date="2019-01" db="EMBL/GenBank/DDBJ databases">
        <title>Flavobacterium sp. nov.,isolated from freshwater.</title>
        <authorList>
            <person name="Zhang R."/>
            <person name="Du Z.-J."/>
        </authorList>
    </citation>
    <scope>NUCLEOTIDE SEQUENCE [LARGE SCALE GENOMIC DNA]</scope>
    <source>
        <strain evidence="4 5">1E403</strain>
    </source>
</reference>
<dbReference type="SUPFAM" id="SSF55729">
    <property type="entry name" value="Acyl-CoA N-acyltransferases (Nat)"/>
    <property type="match status" value="1"/>
</dbReference>
<dbReference type="InterPro" id="IPR000182">
    <property type="entry name" value="GNAT_dom"/>
</dbReference>
<dbReference type="CDD" id="cd04301">
    <property type="entry name" value="NAT_SF"/>
    <property type="match status" value="1"/>
</dbReference>
<dbReference type="Gene3D" id="3.40.630.30">
    <property type="match status" value="1"/>
</dbReference>
<dbReference type="Pfam" id="PF00583">
    <property type="entry name" value="Acetyltransf_1"/>
    <property type="match status" value="1"/>
</dbReference>
<dbReference type="EMBL" id="SBII01000015">
    <property type="protein sequence ID" value="RWW91937.1"/>
    <property type="molecule type" value="Genomic_DNA"/>
</dbReference>
<dbReference type="Proteomes" id="UP000287527">
    <property type="component" value="Unassembled WGS sequence"/>
</dbReference>
<feature type="domain" description="N-acetyltransferase" evidence="3">
    <location>
        <begin position="6"/>
        <end position="162"/>
    </location>
</feature>
<evidence type="ECO:0000313" key="5">
    <source>
        <dbReference type="Proteomes" id="UP000287527"/>
    </source>
</evidence>
<dbReference type="OrthoDB" id="9789603at2"/>
<dbReference type="AlphaFoldDB" id="A0A444GLX9"/>
<dbReference type="InterPro" id="IPR050680">
    <property type="entry name" value="YpeA/RimI_acetyltransf"/>
</dbReference>
<comment type="caution">
    <text evidence="4">The sequence shown here is derived from an EMBL/GenBank/DDBJ whole genome shotgun (WGS) entry which is preliminary data.</text>
</comment>